<gene>
    <name evidence="1" type="ORF">PLICRDRAFT_32147</name>
</gene>
<protein>
    <recommendedName>
        <fullName evidence="3">Terpenoid synthase</fullName>
    </recommendedName>
</protein>
<dbReference type="AlphaFoldDB" id="A0A0C9SRP8"/>
<reference evidence="1 2" key="1">
    <citation type="submission" date="2014-06" db="EMBL/GenBank/DDBJ databases">
        <title>Evolutionary Origins and Diversification of the Mycorrhizal Mutualists.</title>
        <authorList>
            <consortium name="DOE Joint Genome Institute"/>
            <consortium name="Mycorrhizal Genomics Consortium"/>
            <person name="Kohler A."/>
            <person name="Kuo A."/>
            <person name="Nagy L.G."/>
            <person name="Floudas D."/>
            <person name="Copeland A."/>
            <person name="Barry K.W."/>
            <person name="Cichocki N."/>
            <person name="Veneault-Fourrey C."/>
            <person name="LaButti K."/>
            <person name="Lindquist E.A."/>
            <person name="Lipzen A."/>
            <person name="Lundell T."/>
            <person name="Morin E."/>
            <person name="Murat C."/>
            <person name="Riley R."/>
            <person name="Ohm R."/>
            <person name="Sun H."/>
            <person name="Tunlid A."/>
            <person name="Henrissat B."/>
            <person name="Grigoriev I.V."/>
            <person name="Hibbett D.S."/>
            <person name="Martin F."/>
        </authorList>
    </citation>
    <scope>NUCLEOTIDE SEQUENCE [LARGE SCALE GENOMIC DNA]</scope>
    <source>
        <strain evidence="1 2">FD-325 SS-3</strain>
    </source>
</reference>
<sequence length="342" mass="38096">MAASHSKQPSAAPKSYQLPNLLSYAKPFGLRTNRHCRAASRASETWFLQGFPEPQPNAAGGQPSREEDVSIRRQLEVRGTKPGLLAALCYPVCDASQLRLVTDFLSLLMIENGTALRTPANGLVDPRCTDLCTRVSRLSAPSCFFPALHEFRAAQLQLESQLDTSQWDFETFIENRRKLSGLHMAFALIETVMGLTLRVDATDVDSDVARLTRDAADIVAWSLDILSFHVTHRSASSPNILQTLMQQRGISLAAATCAAGVLVKEKVDSFLQNEATVLSSFQTLSHPDDEENWESREDDTRTYVQGLRDWIAGAMHWAYENEMWFGGKGEAVREFGWVFLKD</sequence>
<dbReference type="HOGENOM" id="CLU_042538_2_2_1"/>
<keyword evidence="2" id="KW-1185">Reference proteome</keyword>
<dbReference type="Gene3D" id="1.10.600.10">
    <property type="entry name" value="Farnesyl Diphosphate Synthase"/>
    <property type="match status" value="2"/>
</dbReference>
<dbReference type="InterPro" id="IPR008949">
    <property type="entry name" value="Isoprenoid_synthase_dom_sf"/>
</dbReference>
<dbReference type="EMBL" id="KN832569">
    <property type="protein sequence ID" value="KII84902.1"/>
    <property type="molecule type" value="Genomic_DNA"/>
</dbReference>
<accession>A0A0C9SRP8</accession>
<dbReference type="SUPFAM" id="SSF48576">
    <property type="entry name" value="Terpenoid synthases"/>
    <property type="match status" value="1"/>
</dbReference>
<dbReference type="Pfam" id="PF19086">
    <property type="entry name" value="Terpene_syn_C_2"/>
    <property type="match status" value="1"/>
</dbReference>
<dbReference type="Proteomes" id="UP000053263">
    <property type="component" value="Unassembled WGS sequence"/>
</dbReference>
<evidence type="ECO:0008006" key="3">
    <source>
        <dbReference type="Google" id="ProtNLM"/>
    </source>
</evidence>
<organism evidence="1 2">
    <name type="scientific">Plicaturopsis crispa FD-325 SS-3</name>
    <dbReference type="NCBI Taxonomy" id="944288"/>
    <lineage>
        <taxon>Eukaryota</taxon>
        <taxon>Fungi</taxon>
        <taxon>Dikarya</taxon>
        <taxon>Basidiomycota</taxon>
        <taxon>Agaricomycotina</taxon>
        <taxon>Agaricomycetes</taxon>
        <taxon>Agaricomycetidae</taxon>
        <taxon>Amylocorticiales</taxon>
        <taxon>Amylocorticiaceae</taxon>
        <taxon>Plicatura</taxon>
        <taxon>Plicaturopsis crispa</taxon>
    </lineage>
</organism>
<evidence type="ECO:0000313" key="1">
    <source>
        <dbReference type="EMBL" id="KII84902.1"/>
    </source>
</evidence>
<dbReference type="OrthoDB" id="2861623at2759"/>
<evidence type="ECO:0000313" key="2">
    <source>
        <dbReference type="Proteomes" id="UP000053263"/>
    </source>
</evidence>
<proteinExistence type="predicted"/>
<name>A0A0C9SRP8_PLICR</name>